<sequence>MASRVVLRVHGGCSMMMVEEEGAATFVFANTAGDVREDGGTGNTQMKRWRSSWTVAESRWCGSGGSNRWQHDEVATFRREQRWLDVVLAAKGDVGGKRVMVKEKEIWNQLPPSYARGVPDGFGAELVREEDFYIAGGCSLVVEEVKWSVRDRGSYDEVSDDCPIQCINRLVGDELPPDDPFRSKPFRVPVVEPPAKFSVRFTDLRVAIVFRWRTCLAARSAAVAVRKARGMHPSGSGGAYGRRSELVMASRVVLRVHGGCSMMMVEEEGAATFVFANTGDVREDGGTGNTQMKRWRSSWTVAESRWCGSGGSNRWQHDEVATFRREQRWLDVVLAAKGDVGGKRVMVKEKEIWVRVLVV</sequence>
<accession>A0A4D6MP88</accession>
<evidence type="ECO:0000313" key="2">
    <source>
        <dbReference type="Proteomes" id="UP000501690"/>
    </source>
</evidence>
<gene>
    <name evidence="1" type="ORF">DEO72_LG8g1364</name>
</gene>
<dbReference type="EMBL" id="CP039352">
    <property type="protein sequence ID" value="QCE03340.1"/>
    <property type="molecule type" value="Genomic_DNA"/>
</dbReference>
<dbReference type="AlphaFoldDB" id="A0A4D6MP88"/>
<protein>
    <submittedName>
        <fullName evidence="1">Uncharacterized protein</fullName>
    </submittedName>
</protein>
<name>A0A4D6MP88_VIGUN</name>
<organism evidence="1 2">
    <name type="scientific">Vigna unguiculata</name>
    <name type="common">Cowpea</name>
    <dbReference type="NCBI Taxonomy" id="3917"/>
    <lineage>
        <taxon>Eukaryota</taxon>
        <taxon>Viridiplantae</taxon>
        <taxon>Streptophyta</taxon>
        <taxon>Embryophyta</taxon>
        <taxon>Tracheophyta</taxon>
        <taxon>Spermatophyta</taxon>
        <taxon>Magnoliopsida</taxon>
        <taxon>eudicotyledons</taxon>
        <taxon>Gunneridae</taxon>
        <taxon>Pentapetalae</taxon>
        <taxon>rosids</taxon>
        <taxon>fabids</taxon>
        <taxon>Fabales</taxon>
        <taxon>Fabaceae</taxon>
        <taxon>Papilionoideae</taxon>
        <taxon>50 kb inversion clade</taxon>
        <taxon>NPAAA clade</taxon>
        <taxon>indigoferoid/millettioid clade</taxon>
        <taxon>Phaseoleae</taxon>
        <taxon>Vigna</taxon>
    </lineage>
</organism>
<reference evidence="1 2" key="1">
    <citation type="submission" date="2019-04" db="EMBL/GenBank/DDBJ databases">
        <title>An improved genome assembly and genetic linkage map for asparagus bean, Vigna unguiculata ssp. sesquipedialis.</title>
        <authorList>
            <person name="Xia Q."/>
            <person name="Zhang R."/>
            <person name="Dong Y."/>
        </authorList>
    </citation>
    <scope>NUCLEOTIDE SEQUENCE [LARGE SCALE GENOMIC DNA]</scope>
    <source>
        <tissue evidence="1">Leaf</tissue>
    </source>
</reference>
<dbReference type="Proteomes" id="UP000501690">
    <property type="component" value="Linkage Group LG8"/>
</dbReference>
<keyword evidence="2" id="KW-1185">Reference proteome</keyword>
<proteinExistence type="predicted"/>
<evidence type="ECO:0000313" key="1">
    <source>
        <dbReference type="EMBL" id="QCE03340.1"/>
    </source>
</evidence>